<keyword evidence="2" id="KW-1185">Reference proteome</keyword>
<reference evidence="1" key="1">
    <citation type="journal article" date="2021" name="New Phytol.">
        <title>Evolutionary innovations through gain and loss of genes in the ectomycorrhizal Boletales.</title>
        <authorList>
            <person name="Wu G."/>
            <person name="Miyauchi S."/>
            <person name="Morin E."/>
            <person name="Kuo A."/>
            <person name="Drula E."/>
            <person name="Varga T."/>
            <person name="Kohler A."/>
            <person name="Feng B."/>
            <person name="Cao Y."/>
            <person name="Lipzen A."/>
            <person name="Daum C."/>
            <person name="Hundley H."/>
            <person name="Pangilinan J."/>
            <person name="Johnson J."/>
            <person name="Barry K."/>
            <person name="LaButti K."/>
            <person name="Ng V."/>
            <person name="Ahrendt S."/>
            <person name="Min B."/>
            <person name="Choi I.G."/>
            <person name="Park H."/>
            <person name="Plett J.M."/>
            <person name="Magnuson J."/>
            <person name="Spatafora J.W."/>
            <person name="Nagy L.G."/>
            <person name="Henrissat B."/>
            <person name="Grigoriev I.V."/>
            <person name="Yang Z.L."/>
            <person name="Xu J."/>
            <person name="Martin F.M."/>
        </authorList>
    </citation>
    <scope>NUCLEOTIDE SEQUENCE</scope>
    <source>
        <strain evidence="1">KUC20120723A-06</strain>
    </source>
</reference>
<dbReference type="EMBL" id="MU266552">
    <property type="protein sequence ID" value="KAH7920915.1"/>
    <property type="molecule type" value="Genomic_DNA"/>
</dbReference>
<proteinExistence type="predicted"/>
<organism evidence="1 2">
    <name type="scientific">Leucogyrophana mollusca</name>
    <dbReference type="NCBI Taxonomy" id="85980"/>
    <lineage>
        <taxon>Eukaryota</taxon>
        <taxon>Fungi</taxon>
        <taxon>Dikarya</taxon>
        <taxon>Basidiomycota</taxon>
        <taxon>Agaricomycotina</taxon>
        <taxon>Agaricomycetes</taxon>
        <taxon>Agaricomycetidae</taxon>
        <taxon>Boletales</taxon>
        <taxon>Boletales incertae sedis</taxon>
        <taxon>Leucogyrophana</taxon>
    </lineage>
</organism>
<evidence type="ECO:0000313" key="1">
    <source>
        <dbReference type="EMBL" id="KAH7920915.1"/>
    </source>
</evidence>
<gene>
    <name evidence="1" type="ORF">BV22DRAFT_1039278</name>
</gene>
<accession>A0ACB8B5X1</accession>
<name>A0ACB8B5X1_9AGAM</name>
<evidence type="ECO:0000313" key="2">
    <source>
        <dbReference type="Proteomes" id="UP000790709"/>
    </source>
</evidence>
<comment type="caution">
    <text evidence="1">The sequence shown here is derived from an EMBL/GenBank/DDBJ whole genome shotgun (WGS) entry which is preliminary data.</text>
</comment>
<sequence>MDRDIALLLLVVTVFIIMVILMLASMNQRVIYIDINAHSSHHKTRNGPVTQSFGHPENDAVSGRRGHQCGEDADE</sequence>
<dbReference type="Proteomes" id="UP000790709">
    <property type="component" value="Unassembled WGS sequence"/>
</dbReference>
<protein>
    <submittedName>
        <fullName evidence="1">Uncharacterized protein</fullName>
    </submittedName>
</protein>